<dbReference type="GO" id="GO:0005886">
    <property type="term" value="C:plasma membrane"/>
    <property type="evidence" value="ECO:0007669"/>
    <property type="project" value="TreeGrafter"/>
</dbReference>
<organism evidence="9 10">
    <name type="scientific">Acropora cervicornis</name>
    <name type="common">Staghorn coral</name>
    <dbReference type="NCBI Taxonomy" id="6130"/>
    <lineage>
        <taxon>Eukaryota</taxon>
        <taxon>Metazoa</taxon>
        <taxon>Cnidaria</taxon>
        <taxon>Anthozoa</taxon>
        <taxon>Hexacorallia</taxon>
        <taxon>Scleractinia</taxon>
        <taxon>Astrocoeniina</taxon>
        <taxon>Acroporidae</taxon>
        <taxon>Acropora</taxon>
    </lineage>
</organism>
<evidence type="ECO:0000256" key="5">
    <source>
        <dbReference type="ARBA" id="ARBA00023136"/>
    </source>
</evidence>
<dbReference type="PROSITE" id="PS50104">
    <property type="entry name" value="TIR"/>
    <property type="match status" value="2"/>
</dbReference>
<reference evidence="9" key="1">
    <citation type="journal article" date="2023" name="G3 (Bethesda)">
        <title>Whole genome assembly and annotation of the endangered Caribbean coral Acropora cervicornis.</title>
        <authorList>
            <person name="Selwyn J.D."/>
            <person name="Vollmer S.V."/>
        </authorList>
    </citation>
    <scope>NUCLEOTIDE SEQUENCE</scope>
    <source>
        <strain evidence="9">K2</strain>
    </source>
</reference>
<dbReference type="AlphaFoldDB" id="A0AAD9QYM2"/>
<feature type="region of interest" description="Disordered" evidence="6">
    <location>
        <begin position="179"/>
        <end position="254"/>
    </location>
</feature>
<proteinExistence type="predicted"/>
<feature type="transmembrane region" description="Helical" evidence="7">
    <location>
        <begin position="829"/>
        <end position="852"/>
    </location>
</feature>
<dbReference type="PANTHER" id="PTHR24365">
    <property type="entry name" value="TOLL-LIKE RECEPTOR"/>
    <property type="match status" value="1"/>
</dbReference>
<feature type="compositionally biased region" description="Low complexity" evidence="6">
    <location>
        <begin position="185"/>
        <end position="254"/>
    </location>
</feature>
<dbReference type="InterPro" id="IPR000157">
    <property type="entry name" value="TIR_dom"/>
</dbReference>
<dbReference type="EMBL" id="JARQWQ010000010">
    <property type="protein sequence ID" value="KAK2569481.1"/>
    <property type="molecule type" value="Genomic_DNA"/>
</dbReference>
<evidence type="ECO:0000256" key="1">
    <source>
        <dbReference type="ARBA" id="ARBA00004370"/>
    </source>
</evidence>
<keyword evidence="9" id="KW-0675">Receptor</keyword>
<feature type="compositionally biased region" description="Low complexity" evidence="6">
    <location>
        <begin position="786"/>
        <end position="824"/>
    </location>
</feature>
<comment type="subcellular location">
    <subcellularLocation>
        <location evidence="1">Membrane</location>
    </subcellularLocation>
</comment>
<accession>A0AAD9QYM2</accession>
<keyword evidence="10" id="KW-1185">Reference proteome</keyword>
<dbReference type="PANTHER" id="PTHR24365:SF541">
    <property type="entry name" value="PROTEIN TOLL-RELATED"/>
    <property type="match status" value="1"/>
</dbReference>
<dbReference type="Proteomes" id="UP001249851">
    <property type="component" value="Unassembled WGS sequence"/>
</dbReference>
<comment type="caution">
    <text evidence="9">The sequence shown here is derived from an EMBL/GenBank/DDBJ whole genome shotgun (WGS) entry which is preliminary data.</text>
</comment>
<dbReference type="Pfam" id="PF13676">
    <property type="entry name" value="TIR_2"/>
    <property type="match status" value="2"/>
</dbReference>
<keyword evidence="3" id="KW-0732">Signal</keyword>
<protein>
    <submittedName>
        <fullName evidence="9">Toll-like receptor 2</fullName>
    </submittedName>
</protein>
<evidence type="ECO:0000256" key="4">
    <source>
        <dbReference type="ARBA" id="ARBA00022989"/>
    </source>
</evidence>
<feature type="transmembrane region" description="Helical" evidence="7">
    <location>
        <begin position="257"/>
        <end position="281"/>
    </location>
</feature>
<evidence type="ECO:0000313" key="10">
    <source>
        <dbReference type="Proteomes" id="UP001249851"/>
    </source>
</evidence>
<evidence type="ECO:0000256" key="6">
    <source>
        <dbReference type="SAM" id="MobiDB-lite"/>
    </source>
</evidence>
<gene>
    <name evidence="9" type="ORF">P5673_006418</name>
</gene>
<dbReference type="GO" id="GO:0038023">
    <property type="term" value="F:signaling receptor activity"/>
    <property type="evidence" value="ECO:0007669"/>
    <property type="project" value="TreeGrafter"/>
</dbReference>
<evidence type="ECO:0000256" key="2">
    <source>
        <dbReference type="ARBA" id="ARBA00022692"/>
    </source>
</evidence>
<keyword evidence="5 7" id="KW-0472">Membrane</keyword>
<feature type="region of interest" description="Disordered" evidence="6">
    <location>
        <begin position="782"/>
        <end position="824"/>
    </location>
</feature>
<feature type="domain" description="TIR" evidence="8">
    <location>
        <begin position="866"/>
        <end position="998"/>
    </location>
</feature>
<evidence type="ECO:0000256" key="3">
    <source>
        <dbReference type="ARBA" id="ARBA00022729"/>
    </source>
</evidence>
<dbReference type="GO" id="GO:0007165">
    <property type="term" value="P:signal transduction"/>
    <property type="evidence" value="ECO:0007669"/>
    <property type="project" value="InterPro"/>
</dbReference>
<reference evidence="9" key="2">
    <citation type="journal article" date="2023" name="Science">
        <title>Genomic signatures of disease resistance in endangered staghorn corals.</title>
        <authorList>
            <person name="Vollmer S.V."/>
            <person name="Selwyn J.D."/>
            <person name="Despard B.A."/>
            <person name="Roesel C.L."/>
        </authorList>
    </citation>
    <scope>NUCLEOTIDE SEQUENCE</scope>
    <source>
        <strain evidence="9">K2</strain>
    </source>
</reference>
<evidence type="ECO:0000259" key="8">
    <source>
        <dbReference type="PROSITE" id="PS50104"/>
    </source>
</evidence>
<dbReference type="Gene3D" id="3.40.50.10140">
    <property type="entry name" value="Toll/interleukin-1 receptor homology (TIR) domain"/>
    <property type="match status" value="2"/>
</dbReference>
<evidence type="ECO:0000313" key="9">
    <source>
        <dbReference type="EMBL" id="KAK2569481.1"/>
    </source>
</evidence>
<dbReference type="SUPFAM" id="SSF52200">
    <property type="entry name" value="Toll/Interleukin receptor TIR domain"/>
    <property type="match status" value="2"/>
</dbReference>
<dbReference type="SMART" id="SM00255">
    <property type="entry name" value="TIR"/>
    <property type="match status" value="2"/>
</dbReference>
<keyword evidence="2 7" id="KW-0812">Transmembrane</keyword>
<keyword evidence="4 7" id="KW-1133">Transmembrane helix</keyword>
<name>A0AAD9QYM2_ACRCE</name>
<feature type="domain" description="TIR" evidence="8">
    <location>
        <begin position="296"/>
        <end position="428"/>
    </location>
</feature>
<dbReference type="InterPro" id="IPR035897">
    <property type="entry name" value="Toll_tir_struct_dom_sf"/>
</dbReference>
<evidence type="ECO:0000256" key="7">
    <source>
        <dbReference type="SAM" id="Phobius"/>
    </source>
</evidence>
<sequence length="1036" mass="118097">MYIVSRVTEPLKLELNDTKSQNVMSEADGAAQHLGLYSKIIHQRTRKALRIPHNNGCPDPSPSQTVDWSPQQKNVSFGKYENASHWYMNVSWTPMNDSQGSWNAIKVSLIVQSSLDSWWDDVNCSVHPKFGDKYEFCGTVKGLSEVLERLWKWQKRQQERNLIVALPYTNYYSPPLRPFTPPIPSTSRATSRPTTASTSRPTSRPTTASTSPPISRPTTASTSPPSSRPTTASTSRPTSRPTTASTSRPPSRPTTGVVKIVAISFGVLAGLVFSLCMFFRYCRSPKPKIDRPPEDFKYAAFIVFSFLDAEFMEKVLHFLETELQLKCCVHFRDFAPGKPFVENMAYSVNNSYKVVVLFSNNFLTSEFAEYEMKLAIHRMVEKRDNSLVVIRIDDVEPARLPSELITKSFIDYNSYLERPFWKQRILEFFNDDIPCDDQTMNNNSICYEHTGAPQHHRLHSKTVNQRTRKALRIPHNDDCPKSSPSQTVNWSPQQINVSFGKYENSSHWYVNVSWTPMNEADLNEEIGKKSTSSVQISYDQFTTTPSAWKVSEIIRVMINPKGSSKSSYLCGHQRCIARATDSTLSLDVFSDTQGRWNATLLSVVVQPSPSPWKVRVNCSVHPKNQTFLQLNLSLYHYQYPNSIFVRIRALPYTHDISPMLTPFTPPIPSTSLPTSPPKSASACSRREYSDLLWYPEKVHVHFLQRETKDWYVNISWTPLADPTVSWKGYLVTIFSRKLECFKVPKNQTFVIVDSSDVWEYPHALFLNVTAFPSRKRKQEGLTTFYPPTSSSSESASPPTSRPTTASASPPTSRSTTASTSRPSSRPTTAVVKIVAISFGALAGLALSLWIIVRCRRKPKIDRPEDFQYAAFIVFSFSDAKLMEKVLYFLETELQLKCCVHFRDFAPGKPFVENMAYSVNNSYKVVILFSNNFLTSEFAEFEMKLAIHRMVERRDNSLVVIRIDDVDPARLPSELITKSFIDYNSYLERPFWKQRILELFNSATPSDDQTICYEHTDRPPYTRLCSTLSTESQMSYV</sequence>